<accession>A0A4Y4AXH1</accession>
<evidence type="ECO:0000256" key="1">
    <source>
        <dbReference type="ARBA" id="ARBA00004571"/>
    </source>
</evidence>
<name>A0A4Y4AXH1_9FLAO</name>
<dbReference type="PANTHER" id="PTHR30069:SF28">
    <property type="entry name" value="TONB-DEPENDENT RECEPTOR YNCD-RELATED"/>
    <property type="match status" value="1"/>
</dbReference>
<dbReference type="AlphaFoldDB" id="A0A4Y4AXH1"/>
<dbReference type="RefSeq" id="WP_073246889.1">
    <property type="nucleotide sequence ID" value="NZ_BJNP01000030.1"/>
</dbReference>
<dbReference type="CDD" id="cd01347">
    <property type="entry name" value="ligand_gated_channel"/>
    <property type="match status" value="1"/>
</dbReference>
<evidence type="ECO:0000313" key="10">
    <source>
        <dbReference type="EMBL" id="GEC72975.1"/>
    </source>
</evidence>
<evidence type="ECO:0000256" key="5">
    <source>
        <dbReference type="ARBA" id="ARBA00023136"/>
    </source>
</evidence>
<dbReference type="InterPro" id="IPR037066">
    <property type="entry name" value="Plug_dom_sf"/>
</dbReference>
<dbReference type="STRING" id="983.SAMN05443543_11228"/>
<dbReference type="InterPro" id="IPR039426">
    <property type="entry name" value="TonB-dep_rcpt-like"/>
</dbReference>
<dbReference type="SUPFAM" id="SSF56935">
    <property type="entry name" value="Porins"/>
    <property type="match status" value="1"/>
</dbReference>
<evidence type="ECO:0000256" key="3">
    <source>
        <dbReference type="ARBA" id="ARBA00022452"/>
    </source>
</evidence>
<dbReference type="Proteomes" id="UP000316775">
    <property type="component" value="Unassembled WGS sequence"/>
</dbReference>
<protein>
    <submittedName>
        <fullName evidence="10">TonB-dependent receptor</fullName>
    </submittedName>
</protein>
<dbReference type="InterPro" id="IPR036942">
    <property type="entry name" value="Beta-barrel_TonB_sf"/>
</dbReference>
<keyword evidence="11" id="KW-1185">Reference proteome</keyword>
<proteinExistence type="inferred from homology"/>
<feature type="signal peptide" evidence="8">
    <location>
        <begin position="1"/>
        <end position="21"/>
    </location>
</feature>
<dbReference type="EMBL" id="BJNP01000030">
    <property type="protein sequence ID" value="GEC72975.1"/>
    <property type="molecule type" value="Genomic_DNA"/>
</dbReference>
<keyword evidence="10" id="KW-0675">Receptor</keyword>
<dbReference type="Gene3D" id="2.170.130.10">
    <property type="entry name" value="TonB-dependent receptor, plug domain"/>
    <property type="match status" value="1"/>
</dbReference>
<feature type="chain" id="PRO_5022725954" evidence="8">
    <location>
        <begin position="22"/>
        <end position="643"/>
    </location>
</feature>
<evidence type="ECO:0000313" key="11">
    <source>
        <dbReference type="Proteomes" id="UP000316775"/>
    </source>
</evidence>
<dbReference type="OrthoDB" id="9758472at2"/>
<comment type="similarity">
    <text evidence="7">Belongs to the TonB-dependent receptor family.</text>
</comment>
<keyword evidence="6 7" id="KW-0998">Cell outer membrane</keyword>
<dbReference type="GO" id="GO:0044718">
    <property type="term" value="P:siderophore transmembrane transport"/>
    <property type="evidence" value="ECO:0007669"/>
    <property type="project" value="TreeGrafter"/>
</dbReference>
<keyword evidence="8" id="KW-0732">Signal</keyword>
<keyword evidence="4 7" id="KW-0812">Transmembrane</keyword>
<evidence type="ECO:0000259" key="9">
    <source>
        <dbReference type="Pfam" id="PF07715"/>
    </source>
</evidence>
<comment type="caution">
    <text evidence="10">The sequence shown here is derived from an EMBL/GenBank/DDBJ whole genome shotgun (WGS) entry which is preliminary data.</text>
</comment>
<feature type="domain" description="TonB-dependent receptor plug" evidence="9">
    <location>
        <begin position="51"/>
        <end position="157"/>
    </location>
</feature>
<evidence type="ECO:0000256" key="7">
    <source>
        <dbReference type="PROSITE-ProRule" id="PRU01360"/>
    </source>
</evidence>
<comment type="subcellular location">
    <subcellularLocation>
        <location evidence="1 7">Cell outer membrane</location>
        <topology evidence="1 7">Multi-pass membrane protein</topology>
    </subcellularLocation>
</comment>
<keyword evidence="2 7" id="KW-0813">Transport</keyword>
<dbReference type="GO" id="GO:0015344">
    <property type="term" value="F:siderophore uptake transmembrane transporter activity"/>
    <property type="evidence" value="ECO:0007669"/>
    <property type="project" value="TreeGrafter"/>
</dbReference>
<organism evidence="10 11">
    <name type="scientific">Flavobacterium flevense</name>
    <dbReference type="NCBI Taxonomy" id="983"/>
    <lineage>
        <taxon>Bacteria</taxon>
        <taxon>Pseudomonadati</taxon>
        <taxon>Bacteroidota</taxon>
        <taxon>Flavobacteriia</taxon>
        <taxon>Flavobacteriales</taxon>
        <taxon>Flavobacteriaceae</taxon>
        <taxon>Flavobacterium</taxon>
    </lineage>
</organism>
<evidence type="ECO:0000256" key="2">
    <source>
        <dbReference type="ARBA" id="ARBA00022448"/>
    </source>
</evidence>
<dbReference type="PANTHER" id="PTHR30069">
    <property type="entry name" value="TONB-DEPENDENT OUTER MEMBRANE RECEPTOR"/>
    <property type="match status" value="1"/>
</dbReference>
<keyword evidence="5 7" id="KW-0472">Membrane</keyword>
<evidence type="ECO:0000256" key="6">
    <source>
        <dbReference type="ARBA" id="ARBA00023237"/>
    </source>
</evidence>
<evidence type="ECO:0000256" key="4">
    <source>
        <dbReference type="ARBA" id="ARBA00022692"/>
    </source>
</evidence>
<dbReference type="InterPro" id="IPR012910">
    <property type="entry name" value="Plug_dom"/>
</dbReference>
<dbReference type="Gene3D" id="2.40.170.20">
    <property type="entry name" value="TonB-dependent receptor, beta-barrel domain"/>
    <property type="match status" value="1"/>
</dbReference>
<evidence type="ECO:0000256" key="8">
    <source>
        <dbReference type="SAM" id="SignalP"/>
    </source>
</evidence>
<dbReference type="PROSITE" id="PS52016">
    <property type="entry name" value="TONB_DEPENDENT_REC_3"/>
    <property type="match status" value="1"/>
</dbReference>
<reference evidence="10 11" key="1">
    <citation type="submission" date="2019-06" db="EMBL/GenBank/DDBJ databases">
        <title>Whole genome shotgun sequence of Flavobacterium flevense NBRC 14960.</title>
        <authorList>
            <person name="Hosoyama A."/>
            <person name="Uohara A."/>
            <person name="Ohji S."/>
            <person name="Ichikawa N."/>
        </authorList>
    </citation>
    <scope>NUCLEOTIDE SEQUENCE [LARGE SCALE GENOMIC DNA]</scope>
    <source>
        <strain evidence="10 11">NBRC 14960</strain>
    </source>
</reference>
<gene>
    <name evidence="10" type="ORF">FFL01_25140</name>
</gene>
<sequence length="643" mass="71432">MNKKIVRISALFVLISTCALAQKKGIVLPVADELKEVVISDSKFALPKEKSGKVIVKITADDLRKRPGQSVAAVLSTVAGVEVNGNQSRNGKDLGLFIRGGRGHQVLILIDGVPVTDASGISLSYDLRLLSADQVESIEVMKGAASTLYGSGAATGVINITLKKAAKKAIAGNVYMNVGTQTTARDKDYSAQDYNQGFSFNGKSEKFNYFASLNSTETTGISEAKPALDTENFEADHFSRVNSIVKFGFTPNKKLALDFFASYDKIKNDFDSGSFADNADNFASSEQYRVGFSPKYKYTNGEIVLNASANVMDRALFNYGSFSYYKSRSVNADLFNKYSILPELFLVTGAQFQFHEMSNKSDYVDIRTELAHFNMIDPYVTAVYNSDFGFNFNAGARYTIHSMFGNNWVFNLNPSYAIPNTPVKLLASYSSAFIAPSLYQLYSSYGDLNLSPEKDKTLEAGFELELLNKKLNFTAIAFLRDEIDAIGFDLSTYKYYSLAGVNKARGFETMFSYQLTSKLKWSANYTFTEMEKQSRVLNPKHKVNSAIDFQATERLAFGATYQFVSDRYNEFSTYGPAPDFETIVNSEILKDYQLVNANIRYTVIKNRLNLFAAADNILNKDFVEARGFSTKGRNFKLGLNITL</sequence>
<dbReference type="GO" id="GO:0009279">
    <property type="term" value="C:cell outer membrane"/>
    <property type="evidence" value="ECO:0007669"/>
    <property type="project" value="UniProtKB-SubCell"/>
</dbReference>
<dbReference type="Pfam" id="PF07715">
    <property type="entry name" value="Plug"/>
    <property type="match status" value="1"/>
</dbReference>
<keyword evidence="3 7" id="KW-1134">Transmembrane beta strand</keyword>